<evidence type="ECO:0000313" key="2">
    <source>
        <dbReference type="Proteomes" id="UP000735302"/>
    </source>
</evidence>
<reference evidence="1 2" key="1">
    <citation type="journal article" date="2021" name="Elife">
        <title>Chloroplast acquisition without the gene transfer in kleptoplastic sea slugs, Plakobranchus ocellatus.</title>
        <authorList>
            <person name="Maeda T."/>
            <person name="Takahashi S."/>
            <person name="Yoshida T."/>
            <person name="Shimamura S."/>
            <person name="Takaki Y."/>
            <person name="Nagai Y."/>
            <person name="Toyoda A."/>
            <person name="Suzuki Y."/>
            <person name="Arimoto A."/>
            <person name="Ishii H."/>
            <person name="Satoh N."/>
            <person name="Nishiyama T."/>
            <person name="Hasebe M."/>
            <person name="Maruyama T."/>
            <person name="Minagawa J."/>
            <person name="Obokata J."/>
            <person name="Shigenobu S."/>
        </authorList>
    </citation>
    <scope>NUCLEOTIDE SEQUENCE [LARGE SCALE GENOMIC DNA]</scope>
</reference>
<gene>
    <name evidence="1" type="ORF">PoB_002074800</name>
</gene>
<dbReference type="Proteomes" id="UP000735302">
    <property type="component" value="Unassembled WGS sequence"/>
</dbReference>
<keyword evidence="2" id="KW-1185">Reference proteome</keyword>
<dbReference type="AlphaFoldDB" id="A0AAV3ZI90"/>
<evidence type="ECO:0000313" key="1">
    <source>
        <dbReference type="EMBL" id="GFN94242.1"/>
    </source>
</evidence>
<dbReference type="EMBL" id="BLXT01002422">
    <property type="protein sequence ID" value="GFN94242.1"/>
    <property type="molecule type" value="Genomic_DNA"/>
</dbReference>
<accession>A0AAV3ZI90</accession>
<proteinExistence type="predicted"/>
<organism evidence="1 2">
    <name type="scientific">Plakobranchus ocellatus</name>
    <dbReference type="NCBI Taxonomy" id="259542"/>
    <lineage>
        <taxon>Eukaryota</taxon>
        <taxon>Metazoa</taxon>
        <taxon>Spiralia</taxon>
        <taxon>Lophotrochozoa</taxon>
        <taxon>Mollusca</taxon>
        <taxon>Gastropoda</taxon>
        <taxon>Heterobranchia</taxon>
        <taxon>Euthyneura</taxon>
        <taxon>Panpulmonata</taxon>
        <taxon>Sacoglossa</taxon>
        <taxon>Placobranchoidea</taxon>
        <taxon>Plakobranchidae</taxon>
        <taxon>Plakobranchus</taxon>
    </lineage>
</organism>
<comment type="caution">
    <text evidence="1">The sequence shown here is derived from an EMBL/GenBank/DDBJ whole genome shotgun (WGS) entry which is preliminary data.</text>
</comment>
<sequence length="138" mass="15072">MPTARLLSCLTTIPSMEREGRKKCEKVNSGGILSKFAGTSPQPADDLRLSGPPLGQGAVGGARTFGHKGPCRSRAGSLSYHHQRAGRCVIKKDYNSDKSYHSRTQHSGMLKQNRKHFPSLFPSLEICVKFVCLVSNCI</sequence>
<name>A0AAV3ZI90_9GAST</name>
<protein>
    <submittedName>
        <fullName evidence="1">Uncharacterized protein</fullName>
    </submittedName>
</protein>